<evidence type="ECO:0000313" key="1">
    <source>
        <dbReference type="EMBL" id="KIY96042.1"/>
    </source>
</evidence>
<dbReference type="EMBL" id="KK103188">
    <property type="protein sequence ID" value="KIY96042.1"/>
    <property type="molecule type" value="Genomic_DNA"/>
</dbReference>
<dbReference type="OrthoDB" id="430340at2759"/>
<accession>A0A0D2J8G0</accession>
<reference evidence="1 2" key="1">
    <citation type="journal article" date="2013" name="BMC Genomics">
        <title>Reconstruction of the lipid metabolism for the microalga Monoraphidium neglectum from its genome sequence reveals characteristics suitable for biofuel production.</title>
        <authorList>
            <person name="Bogen C."/>
            <person name="Al-Dilaimi A."/>
            <person name="Albersmeier A."/>
            <person name="Wichmann J."/>
            <person name="Grundmann M."/>
            <person name="Rupp O."/>
            <person name="Lauersen K.J."/>
            <person name="Blifernez-Klassen O."/>
            <person name="Kalinowski J."/>
            <person name="Goesmann A."/>
            <person name="Mussgnug J.H."/>
            <person name="Kruse O."/>
        </authorList>
    </citation>
    <scope>NUCLEOTIDE SEQUENCE [LARGE SCALE GENOMIC DNA]</scope>
    <source>
        <strain evidence="1 2">SAG 48.87</strain>
    </source>
</reference>
<dbReference type="RefSeq" id="XP_013895062.1">
    <property type="nucleotide sequence ID" value="XM_014039608.1"/>
</dbReference>
<dbReference type="GeneID" id="25729231"/>
<dbReference type="Proteomes" id="UP000054498">
    <property type="component" value="Unassembled WGS sequence"/>
</dbReference>
<proteinExistence type="predicted"/>
<sequence>MPTPGLWQYQVIYNGTGEDNQTMLCMQSIDGMDPCRRQDTEDAASTQLIFGSCYYYNVTSGKTRLRRKQLGSKYSITDACLKPSGAQDFWPQGATNTEWTLEKGKAEGTLVLSMVEDRAEDQCKGAAPRRSRRTESVTLTLISGCALSTTRAGGGCDTNVSTCKPCGPDQVNVTTWLSFAGSISMCVNKSSFCHVGETFFGCPDGFWGASIRGNSLECRACEPGTYRAWAARSTFQGRSGGPLLLSTCVPCVVLQDSGWAARACAACPAGQVAQKQFSPTKCMNCPPVSACAGMYQDEEGKQSCKICSTPWKCYPELSVNLGKFADVPFRFNGPLGEPECMSLDGKNCWRQDNLTCGAKVKMIPDLEKAGRLKPLPCGEPHKKIWGFDGYSEQGHWCNGIVSAFTPASGRPSGYKADFWGMPPQPKNGTAIGATSDQLCKPRLGW</sequence>
<organism evidence="1 2">
    <name type="scientific">Monoraphidium neglectum</name>
    <dbReference type="NCBI Taxonomy" id="145388"/>
    <lineage>
        <taxon>Eukaryota</taxon>
        <taxon>Viridiplantae</taxon>
        <taxon>Chlorophyta</taxon>
        <taxon>core chlorophytes</taxon>
        <taxon>Chlorophyceae</taxon>
        <taxon>CS clade</taxon>
        <taxon>Sphaeropleales</taxon>
        <taxon>Selenastraceae</taxon>
        <taxon>Monoraphidium</taxon>
    </lineage>
</organism>
<protein>
    <recommendedName>
        <fullName evidence="3">Tyrosine-protein kinase ephrin type A/B receptor-like domain-containing protein</fullName>
    </recommendedName>
</protein>
<dbReference type="AlphaFoldDB" id="A0A0D2J8G0"/>
<keyword evidence="2" id="KW-1185">Reference proteome</keyword>
<evidence type="ECO:0000313" key="2">
    <source>
        <dbReference type="Proteomes" id="UP000054498"/>
    </source>
</evidence>
<name>A0A0D2J8G0_9CHLO</name>
<evidence type="ECO:0008006" key="3">
    <source>
        <dbReference type="Google" id="ProtNLM"/>
    </source>
</evidence>
<gene>
    <name evidence="1" type="ORF">MNEG_11920</name>
</gene>
<dbReference type="KEGG" id="mng:MNEG_11920"/>